<dbReference type="Proteomes" id="UP000245252">
    <property type="component" value="Unassembled WGS sequence"/>
</dbReference>
<name>A0A2U2DLF8_9HYPH</name>
<keyword evidence="6" id="KW-1185">Reference proteome</keyword>
<evidence type="ECO:0000256" key="2">
    <source>
        <dbReference type="PIRNR" id="PIRNR006241"/>
    </source>
</evidence>
<dbReference type="Pfam" id="PF01261">
    <property type="entry name" value="AP_endonuc_2"/>
    <property type="match status" value="1"/>
</dbReference>
<evidence type="ECO:0000256" key="3">
    <source>
        <dbReference type="PIRSR" id="PIRSR006241-50"/>
    </source>
</evidence>
<dbReference type="GO" id="GO:0046487">
    <property type="term" value="P:glyoxylate metabolic process"/>
    <property type="evidence" value="ECO:0007669"/>
    <property type="project" value="TreeGrafter"/>
</dbReference>
<evidence type="ECO:0000313" key="6">
    <source>
        <dbReference type="Proteomes" id="UP000245252"/>
    </source>
</evidence>
<organism evidence="5 6">
    <name type="scientific">Metarhizobium album</name>
    <dbReference type="NCBI Taxonomy" id="2182425"/>
    <lineage>
        <taxon>Bacteria</taxon>
        <taxon>Pseudomonadati</taxon>
        <taxon>Pseudomonadota</taxon>
        <taxon>Alphaproteobacteria</taxon>
        <taxon>Hyphomicrobiales</taxon>
        <taxon>Rhizobiaceae</taxon>
        <taxon>Metarhizobium</taxon>
    </lineage>
</organism>
<dbReference type="PIRSF" id="PIRSF006241">
    <property type="entry name" value="HyI"/>
    <property type="match status" value="1"/>
</dbReference>
<evidence type="ECO:0000256" key="1">
    <source>
        <dbReference type="ARBA" id="ARBA00023235"/>
    </source>
</evidence>
<dbReference type="OrthoDB" id="9786584at2"/>
<dbReference type="InterPro" id="IPR050417">
    <property type="entry name" value="Sugar_Epim/Isomerase"/>
</dbReference>
<feature type="active site" description="Proton donor/acceptor" evidence="3">
    <location>
        <position position="141"/>
    </location>
</feature>
<dbReference type="PANTHER" id="PTHR43489">
    <property type="entry name" value="ISOMERASE"/>
    <property type="match status" value="1"/>
</dbReference>
<evidence type="ECO:0000313" key="5">
    <source>
        <dbReference type="EMBL" id="PWE54129.1"/>
    </source>
</evidence>
<dbReference type="NCBIfam" id="NF043033">
    <property type="entry name" value="OxoTetrIsom"/>
    <property type="match status" value="1"/>
</dbReference>
<dbReference type="RefSeq" id="WP_109460536.1">
    <property type="nucleotide sequence ID" value="NZ_QFBC01000012.1"/>
</dbReference>
<accession>A0A2U2DLF8</accession>
<comment type="caution">
    <text evidence="5">The sequence shown here is derived from an EMBL/GenBank/DDBJ whole genome shotgun (WGS) entry which is preliminary data.</text>
</comment>
<sequence length="255" mass="27987">MPRFAANLSMMFNEYDFLDRFQAAADAGFEAVEYLFPYDHPAETIAACLRKSGLQQALFNMPPGNWAGGDRGLAALPARRAEFEAAVGLAVDYAGIIGTPYLHMMAGIADAGDEIAVRAYREALIFAADRTEQAGIGLVIEPINRRDMPGYFLNDFDQALAFVTGIGRQHVKLQFDIYHRQILHGDVVMGLRAMMPHIGHIQVASVPKRNEPGTGELNDRAIFAEIDALGYSGFIGCEYRPAGRTEEGLGWLTET</sequence>
<dbReference type="Gene3D" id="3.20.20.150">
    <property type="entry name" value="Divalent-metal-dependent TIM barrel enzymes"/>
    <property type="match status" value="1"/>
</dbReference>
<dbReference type="GO" id="GO:0008903">
    <property type="term" value="F:hydroxypyruvate isomerase activity"/>
    <property type="evidence" value="ECO:0007669"/>
    <property type="project" value="TreeGrafter"/>
</dbReference>
<evidence type="ECO:0000259" key="4">
    <source>
        <dbReference type="Pfam" id="PF01261"/>
    </source>
</evidence>
<dbReference type="InterPro" id="IPR026040">
    <property type="entry name" value="HyI-like"/>
</dbReference>
<dbReference type="PANTHER" id="PTHR43489:SF6">
    <property type="entry name" value="HYDROXYPYRUVATE ISOMERASE-RELATED"/>
    <property type="match status" value="1"/>
</dbReference>
<keyword evidence="1 2" id="KW-0413">Isomerase</keyword>
<keyword evidence="5" id="KW-0670">Pyruvate</keyword>
<proteinExistence type="inferred from homology"/>
<feature type="active site" description="Proton donor/acceptor" evidence="3">
    <location>
        <position position="238"/>
    </location>
</feature>
<comment type="similarity">
    <text evidence="2">Belongs to the hyi family.</text>
</comment>
<protein>
    <submittedName>
        <fullName evidence="5">Hydroxypyruvate isomerase</fullName>
    </submittedName>
</protein>
<dbReference type="EMBL" id="QFBC01000012">
    <property type="protein sequence ID" value="PWE54129.1"/>
    <property type="molecule type" value="Genomic_DNA"/>
</dbReference>
<dbReference type="InterPro" id="IPR053398">
    <property type="entry name" value="HPT_OtnI_isomerases"/>
</dbReference>
<feature type="domain" description="Xylose isomerase-like TIM barrel" evidence="4">
    <location>
        <begin position="21"/>
        <end position="254"/>
    </location>
</feature>
<gene>
    <name evidence="5" type="ORF">DEM27_22810</name>
</gene>
<dbReference type="InterPro" id="IPR013022">
    <property type="entry name" value="Xyl_isomerase-like_TIM-brl"/>
</dbReference>
<dbReference type="SUPFAM" id="SSF51658">
    <property type="entry name" value="Xylose isomerase-like"/>
    <property type="match status" value="1"/>
</dbReference>
<dbReference type="FunFam" id="3.20.20.150:FF:000007">
    <property type="entry name" value="Hydroxypyruvate isomerase"/>
    <property type="match status" value="1"/>
</dbReference>
<dbReference type="InterPro" id="IPR036237">
    <property type="entry name" value="Xyl_isomerase-like_sf"/>
</dbReference>
<dbReference type="AlphaFoldDB" id="A0A2U2DLF8"/>
<reference evidence="5 6" key="1">
    <citation type="submission" date="2018-05" db="EMBL/GenBank/DDBJ databases">
        <title>The draft genome of strain NS-104.</title>
        <authorList>
            <person name="Hang P."/>
            <person name="Jiang J."/>
        </authorList>
    </citation>
    <scope>NUCLEOTIDE SEQUENCE [LARGE SCALE GENOMIC DNA]</scope>
    <source>
        <strain evidence="5 6">NS-104</strain>
    </source>
</reference>